<dbReference type="InterPro" id="IPR000150">
    <property type="entry name" value="Cof"/>
</dbReference>
<dbReference type="GO" id="GO:0016791">
    <property type="term" value="F:phosphatase activity"/>
    <property type="evidence" value="ECO:0007669"/>
    <property type="project" value="UniProtKB-ARBA"/>
</dbReference>
<dbReference type="PANTHER" id="PTHR10000">
    <property type="entry name" value="PHOSPHOSERINE PHOSPHATASE"/>
    <property type="match status" value="1"/>
</dbReference>
<dbReference type="SFLD" id="SFLDS00003">
    <property type="entry name" value="Haloacid_Dehalogenase"/>
    <property type="match status" value="1"/>
</dbReference>
<dbReference type="Gene3D" id="3.40.50.1000">
    <property type="entry name" value="HAD superfamily/HAD-like"/>
    <property type="match status" value="1"/>
</dbReference>
<keyword evidence="2" id="KW-1185">Reference proteome</keyword>
<gene>
    <name evidence="1" type="ORF">LCB40_13380</name>
</gene>
<dbReference type="NCBIfam" id="TIGR00099">
    <property type="entry name" value="Cof-subfamily"/>
    <property type="match status" value="1"/>
</dbReference>
<dbReference type="InterPro" id="IPR023214">
    <property type="entry name" value="HAD_sf"/>
</dbReference>
<name>A0A916QJ50_9LACO</name>
<dbReference type="PANTHER" id="PTHR10000:SF8">
    <property type="entry name" value="HAD SUPERFAMILY HYDROLASE-LIKE, TYPE 3"/>
    <property type="match status" value="1"/>
</dbReference>
<evidence type="ECO:0000313" key="2">
    <source>
        <dbReference type="Proteomes" id="UP000677218"/>
    </source>
</evidence>
<dbReference type="GO" id="GO:0005829">
    <property type="term" value="C:cytosol"/>
    <property type="evidence" value="ECO:0007669"/>
    <property type="project" value="TreeGrafter"/>
</dbReference>
<dbReference type="SFLD" id="SFLDG01144">
    <property type="entry name" value="C2.B.4:_PGP_Like"/>
    <property type="match status" value="1"/>
</dbReference>
<evidence type="ECO:0000313" key="1">
    <source>
        <dbReference type="EMBL" id="GFZ27458.1"/>
    </source>
</evidence>
<dbReference type="Gene3D" id="3.30.1240.10">
    <property type="match status" value="1"/>
</dbReference>
<dbReference type="NCBIfam" id="TIGR01484">
    <property type="entry name" value="HAD-SF-IIB"/>
    <property type="match status" value="1"/>
</dbReference>
<dbReference type="SUPFAM" id="SSF56784">
    <property type="entry name" value="HAD-like"/>
    <property type="match status" value="1"/>
</dbReference>
<dbReference type="CDD" id="cd07516">
    <property type="entry name" value="HAD_Pase"/>
    <property type="match status" value="1"/>
</dbReference>
<dbReference type="Proteomes" id="UP000677218">
    <property type="component" value="Unassembled WGS sequence"/>
</dbReference>
<protein>
    <submittedName>
        <fullName evidence="1">Sugar phosphate phosphatase</fullName>
    </submittedName>
</protein>
<proteinExistence type="predicted"/>
<dbReference type="SFLD" id="SFLDG01140">
    <property type="entry name" value="C2.B:_Phosphomannomutase_and_P"/>
    <property type="match status" value="1"/>
</dbReference>
<reference evidence="1" key="1">
    <citation type="submission" date="2020-08" db="EMBL/GenBank/DDBJ databases">
        <title>Taxonomic study for Lactobacillus species isolated from hardwood bark.</title>
        <authorList>
            <person name="Tohno M."/>
            <person name="Tanizawa Y."/>
        </authorList>
    </citation>
    <scope>NUCLEOTIDE SEQUENCE</scope>
    <source>
        <strain evidence="1">B40</strain>
    </source>
</reference>
<dbReference type="RefSeq" id="WP_212781146.1">
    <property type="nucleotide sequence ID" value="NZ_BMAY01000011.1"/>
</dbReference>
<dbReference type="AlphaFoldDB" id="A0A916QJ50"/>
<organism evidence="1 2">
    <name type="scientific">Lactobacillus corticis</name>
    <dbReference type="NCBI Taxonomy" id="2201249"/>
    <lineage>
        <taxon>Bacteria</taxon>
        <taxon>Bacillati</taxon>
        <taxon>Bacillota</taxon>
        <taxon>Bacilli</taxon>
        <taxon>Lactobacillales</taxon>
        <taxon>Lactobacillaceae</taxon>
        <taxon>Lactobacillus</taxon>
    </lineage>
</organism>
<dbReference type="InterPro" id="IPR006379">
    <property type="entry name" value="HAD-SF_hydro_IIB"/>
</dbReference>
<dbReference type="Pfam" id="PF08282">
    <property type="entry name" value="Hydrolase_3"/>
    <property type="match status" value="1"/>
</dbReference>
<sequence length="269" mass="29029">MSIKLVALDTDGTLLNSQSKILDSTKKVVAQALAAGVKVVLCSGRPIAGLAPYMAELGITGDDQYAVTLNGAITRTASGKVQTEDILSHETYLELTEFARAHHTPFNVVAPDSKIITADHDIDFMVYVQAYENTATLYVRQPSELPADFQPAKGAFVGTKEQLDQIEPLVRERFDQNNYVVRADDRFLEIMHPNVNKGQGLRELCQKIGIKPAEVMAVGDAGNDLTMFEFAGVAVAMGNGTPEAKAAADFVTGSNDADGIAQAFEKFVF</sequence>
<accession>A0A916QJ50</accession>
<dbReference type="GO" id="GO:0000287">
    <property type="term" value="F:magnesium ion binding"/>
    <property type="evidence" value="ECO:0007669"/>
    <property type="project" value="TreeGrafter"/>
</dbReference>
<dbReference type="InterPro" id="IPR036412">
    <property type="entry name" value="HAD-like_sf"/>
</dbReference>
<comment type="caution">
    <text evidence="1">The sequence shown here is derived from an EMBL/GenBank/DDBJ whole genome shotgun (WGS) entry which is preliminary data.</text>
</comment>
<dbReference type="EMBL" id="BMAY01000011">
    <property type="protein sequence ID" value="GFZ27458.1"/>
    <property type="molecule type" value="Genomic_DNA"/>
</dbReference>